<evidence type="ECO:0000313" key="4">
    <source>
        <dbReference type="Proteomes" id="UP000062645"/>
    </source>
</evidence>
<organism evidence="3 4">
    <name type="scientific">Nostoc piscinale CENA21</name>
    <dbReference type="NCBI Taxonomy" id="224013"/>
    <lineage>
        <taxon>Bacteria</taxon>
        <taxon>Bacillati</taxon>
        <taxon>Cyanobacteriota</taxon>
        <taxon>Cyanophyceae</taxon>
        <taxon>Nostocales</taxon>
        <taxon>Nostocaceae</taxon>
        <taxon>Nostoc</taxon>
    </lineage>
</organism>
<keyword evidence="4" id="KW-1185">Reference proteome</keyword>
<feature type="transmembrane region" description="Helical" evidence="2">
    <location>
        <begin position="7"/>
        <end position="27"/>
    </location>
</feature>
<name>A0A0M3V5Y6_9NOSO</name>
<reference evidence="3 4" key="2">
    <citation type="journal article" date="2016" name="Genome Announc.">
        <title>Draft Genome Sequence of the N2-Fixing Cyanobacterium Nostoc piscinale CENA21, Isolated from the Brazilian Amazon Floodplain.</title>
        <authorList>
            <person name="Leao T."/>
            <person name="Guimaraes P.I."/>
            <person name="de Melo A.G."/>
            <person name="Ramos R.T."/>
            <person name="Leao P.N."/>
            <person name="Silva A."/>
            <person name="Fiore M.F."/>
            <person name="Schneider M.P."/>
        </authorList>
    </citation>
    <scope>NUCLEOTIDE SEQUENCE [LARGE SCALE GENOMIC DNA]</scope>
    <source>
        <strain evidence="3 4">CENA21</strain>
    </source>
</reference>
<feature type="transmembrane region" description="Helical" evidence="2">
    <location>
        <begin position="33"/>
        <end position="56"/>
    </location>
</feature>
<accession>A0A0M3V5Y6</accession>
<evidence type="ECO:0000313" key="3">
    <source>
        <dbReference type="EMBL" id="ALF54487.1"/>
    </source>
</evidence>
<evidence type="ECO:0000256" key="1">
    <source>
        <dbReference type="SAM" id="Coils"/>
    </source>
</evidence>
<protein>
    <submittedName>
        <fullName evidence="3">Uncharacterized protein</fullName>
    </submittedName>
</protein>
<dbReference type="EMBL" id="CP012036">
    <property type="protein sequence ID" value="ALF54487.1"/>
    <property type="molecule type" value="Genomic_DNA"/>
</dbReference>
<keyword evidence="1" id="KW-0175">Coiled coil</keyword>
<dbReference type="PATRIC" id="fig|224013.5.peg.4590"/>
<reference evidence="4" key="1">
    <citation type="submission" date="2015-07" db="EMBL/GenBank/DDBJ databases">
        <title>Genome Of Nitrogen-Fixing Cyanobacterium Nostoc piscinale CENA21 From Solimoes/Amazon River Floodplain Sediments And Comparative Genomics To Uncover Biosynthetic Natural Products Potential.</title>
        <authorList>
            <person name="Leao T.F."/>
            <person name="Leao P.N."/>
            <person name="Guimaraes P.I."/>
            <person name="de Melo A.G.C."/>
            <person name="Ramos R.T.J."/>
            <person name="Silva A."/>
            <person name="Fiore M.F."/>
            <person name="Schneider M.P.C."/>
        </authorList>
    </citation>
    <scope>NUCLEOTIDE SEQUENCE [LARGE SCALE GENOMIC DNA]</scope>
    <source>
        <strain evidence="4">CENA21</strain>
    </source>
</reference>
<dbReference type="RefSeq" id="WP_062295018.1">
    <property type="nucleotide sequence ID" value="NZ_CP012036.1"/>
</dbReference>
<dbReference type="STRING" id="224013.ACX27_19200"/>
<dbReference type="OrthoDB" id="9934462at2"/>
<dbReference type="Proteomes" id="UP000062645">
    <property type="component" value="Chromosome"/>
</dbReference>
<keyword evidence="2" id="KW-0472">Membrane</keyword>
<sequence length="213" mass="24196">MVLIRKIISAFIATGLVTGTVYLGIQSGKDNRFVVWFGIASATAAPVGLALFGYAISRSDDEIIQRLSKVPEIERLIEQAKTQEEKIQVLEAERSRLAEIVKIESRRQAALDRIDSLERDAVRILAELENLDRELILIDEQVGESAISEEIRRLRERVKAREDGDVILRLGSRVYRLDRDIIKALPFGLGNPLIAYFRIAEKLEKTFIPKIRR</sequence>
<dbReference type="AlphaFoldDB" id="A0A0M3V5Y6"/>
<dbReference type="KEGG" id="npz:ACX27_19200"/>
<evidence type="ECO:0000256" key="2">
    <source>
        <dbReference type="SAM" id="Phobius"/>
    </source>
</evidence>
<keyword evidence="2" id="KW-0812">Transmembrane</keyword>
<proteinExistence type="predicted"/>
<keyword evidence="2" id="KW-1133">Transmembrane helix</keyword>
<gene>
    <name evidence="3" type="ORF">ACX27_19200</name>
</gene>
<feature type="coiled-coil region" evidence="1">
    <location>
        <begin position="73"/>
        <end position="134"/>
    </location>
</feature>